<keyword evidence="4 9" id="KW-0808">Transferase</keyword>
<dbReference type="RefSeq" id="WP_154405396.1">
    <property type="nucleotide sequence ID" value="NZ_VUNR01000002.1"/>
</dbReference>
<feature type="binding site" evidence="9">
    <location>
        <position position="110"/>
    </location>
    <ligand>
        <name>anthranilate</name>
        <dbReference type="ChEBI" id="CHEBI:16567"/>
        <label>1</label>
    </ligand>
</feature>
<evidence type="ECO:0000313" key="12">
    <source>
        <dbReference type="EMBL" id="MSU07651.1"/>
    </source>
</evidence>
<keyword evidence="9" id="KW-0479">Metal-binding</keyword>
<dbReference type="Proteomes" id="UP000433181">
    <property type="component" value="Unassembled WGS sequence"/>
</dbReference>
<dbReference type="PANTHER" id="PTHR43285">
    <property type="entry name" value="ANTHRANILATE PHOSPHORIBOSYLTRANSFERASE"/>
    <property type="match status" value="1"/>
</dbReference>
<keyword evidence="9" id="KW-0460">Magnesium</keyword>
<sequence length="339" mass="36064">MLKQYITKIMNGENLTQEEAGRAMDIILTGEANESQIASFLSVLKMKGEVVDEIAGFAKTLIAHASRVPHQKPVMCNCGTGGDTKNTFNISTTAAFVLAAGGVSVAKHGNRGVSSASGSSDVLSELGVKYDLTPEKAGKIIDDIGIAFLFAPAFNKAMKYVAKTRKELGFRTVFNLLGPIINPAGLDYQMVGIYDAALTELIAGVLKEVGVKHAMVIASGDGMDEISTNTRTKVSEIKDDQIRTYEINPADYGFQPGTLADYAGGTPQENAEITLKILRGEEKGSKRDIVVMNAGAALYAGDKAASIEEGIRLANELIDSGAALKKLQQLIEETQKLSA</sequence>
<feature type="binding site" evidence="9">
    <location>
        <position position="225"/>
    </location>
    <ligand>
        <name>Mg(2+)</name>
        <dbReference type="ChEBI" id="CHEBI:18420"/>
        <label>1</label>
    </ligand>
</feature>
<comment type="catalytic activity">
    <reaction evidence="7 9">
        <text>N-(5-phospho-beta-D-ribosyl)anthranilate + diphosphate = 5-phospho-alpha-D-ribose 1-diphosphate + anthranilate</text>
        <dbReference type="Rhea" id="RHEA:11768"/>
        <dbReference type="ChEBI" id="CHEBI:16567"/>
        <dbReference type="ChEBI" id="CHEBI:18277"/>
        <dbReference type="ChEBI" id="CHEBI:33019"/>
        <dbReference type="ChEBI" id="CHEBI:58017"/>
        <dbReference type="EC" id="2.4.2.18"/>
    </reaction>
</comment>
<comment type="cofactor">
    <cofactor evidence="9">
        <name>Mg(2+)</name>
        <dbReference type="ChEBI" id="CHEBI:18420"/>
    </cofactor>
    <text evidence="9">Binds 2 magnesium ions per monomer.</text>
</comment>
<evidence type="ECO:0000256" key="8">
    <source>
        <dbReference type="ARBA" id="ARBA00061188"/>
    </source>
</evidence>
<evidence type="ECO:0000256" key="1">
    <source>
        <dbReference type="ARBA" id="ARBA00004907"/>
    </source>
</evidence>
<comment type="caution">
    <text evidence="12">The sequence shown here is derived from an EMBL/GenBank/DDBJ whole genome shotgun (WGS) entry which is preliminary data.</text>
</comment>
<dbReference type="GO" id="GO:0000162">
    <property type="term" value="P:L-tryptophan biosynthetic process"/>
    <property type="evidence" value="ECO:0007669"/>
    <property type="project" value="UniProtKB-UniRule"/>
</dbReference>
<comment type="similarity">
    <text evidence="9">Belongs to the anthranilate phosphoribosyltransferase family.</text>
</comment>
<dbReference type="InterPro" id="IPR036320">
    <property type="entry name" value="Glycosyl_Trfase_fam3_N_dom_sf"/>
</dbReference>
<keyword evidence="6 9" id="KW-0057">Aromatic amino acid biosynthesis</keyword>
<feature type="binding site" evidence="9">
    <location>
        <begin position="89"/>
        <end position="92"/>
    </location>
    <ligand>
        <name>5-phospho-alpha-D-ribose 1-diphosphate</name>
        <dbReference type="ChEBI" id="CHEBI:58017"/>
    </ligand>
</feature>
<keyword evidence="3 9" id="KW-0328">Glycosyltransferase</keyword>
<feature type="binding site" evidence="9">
    <location>
        <position position="225"/>
    </location>
    <ligand>
        <name>Mg(2+)</name>
        <dbReference type="ChEBI" id="CHEBI:18420"/>
        <label>2</label>
    </ligand>
</feature>
<feature type="binding site" evidence="9">
    <location>
        <position position="119"/>
    </location>
    <ligand>
        <name>5-phospho-alpha-D-ribose 1-diphosphate</name>
        <dbReference type="ChEBI" id="CHEBI:58017"/>
    </ligand>
</feature>
<dbReference type="HAMAP" id="MF_00211">
    <property type="entry name" value="TrpD"/>
    <property type="match status" value="1"/>
</dbReference>
<dbReference type="NCBIfam" id="TIGR01245">
    <property type="entry name" value="trpD"/>
    <property type="match status" value="1"/>
</dbReference>
<feature type="binding site" evidence="9">
    <location>
        <position position="165"/>
    </location>
    <ligand>
        <name>anthranilate</name>
        <dbReference type="ChEBI" id="CHEBI:16567"/>
        <label>2</label>
    </ligand>
</feature>
<dbReference type="InterPro" id="IPR035902">
    <property type="entry name" value="Nuc_phospho_transferase"/>
</dbReference>
<comment type="pathway">
    <text evidence="1 9">Amino-acid biosynthesis; L-tryptophan biosynthesis; L-tryptophan from chorismate: step 2/5.</text>
</comment>
<dbReference type="Pfam" id="PF02885">
    <property type="entry name" value="Glycos_trans_3N"/>
    <property type="match status" value="1"/>
</dbReference>
<feature type="domain" description="Glycosyl transferase family 3 N-terminal" evidence="11">
    <location>
        <begin position="3"/>
        <end position="65"/>
    </location>
</feature>
<feature type="binding site" evidence="9">
    <location>
        <begin position="107"/>
        <end position="115"/>
    </location>
    <ligand>
        <name>5-phospho-alpha-D-ribose 1-diphosphate</name>
        <dbReference type="ChEBI" id="CHEBI:58017"/>
    </ligand>
</feature>
<feature type="binding site" evidence="9">
    <location>
        <position position="224"/>
    </location>
    <ligand>
        <name>Mg(2+)</name>
        <dbReference type="ChEBI" id="CHEBI:18420"/>
        <label>2</label>
    </ligand>
</feature>
<comment type="caution">
    <text evidence="9">Lacks conserved residue(s) required for the propagation of feature annotation.</text>
</comment>
<keyword evidence="13" id="KW-1185">Reference proteome</keyword>
<evidence type="ECO:0000313" key="13">
    <source>
        <dbReference type="Proteomes" id="UP000433181"/>
    </source>
</evidence>
<name>A0A6I2UEP8_9FIRM</name>
<dbReference type="AlphaFoldDB" id="A0A6I2UEP8"/>
<dbReference type="InterPro" id="IPR005940">
    <property type="entry name" value="Anthranilate_Pribosyl_Tfrase"/>
</dbReference>
<dbReference type="GO" id="GO:0000287">
    <property type="term" value="F:magnesium ion binding"/>
    <property type="evidence" value="ECO:0007669"/>
    <property type="project" value="UniProtKB-UniRule"/>
</dbReference>
<evidence type="ECO:0000259" key="10">
    <source>
        <dbReference type="Pfam" id="PF00591"/>
    </source>
</evidence>
<evidence type="ECO:0000256" key="7">
    <source>
        <dbReference type="ARBA" id="ARBA00052328"/>
    </source>
</evidence>
<dbReference type="SUPFAM" id="SSF47648">
    <property type="entry name" value="Nucleoside phosphorylase/phosphoribosyltransferase N-terminal domain"/>
    <property type="match status" value="1"/>
</dbReference>
<keyword evidence="5 9" id="KW-0822">Tryptophan biosynthesis</keyword>
<comment type="subunit">
    <text evidence="9">Homodimer.</text>
</comment>
<dbReference type="UniPathway" id="UPA00035">
    <property type="reaction ID" value="UER00041"/>
</dbReference>
<gene>
    <name evidence="9 12" type="primary">trpD</name>
    <name evidence="12" type="ORF">FYJ84_01390</name>
</gene>
<feature type="binding site" evidence="9">
    <location>
        <position position="79"/>
    </location>
    <ligand>
        <name>5-phospho-alpha-D-ribose 1-diphosphate</name>
        <dbReference type="ChEBI" id="CHEBI:58017"/>
    </ligand>
</feature>
<dbReference type="GeneID" id="96777560"/>
<feature type="binding site" evidence="9">
    <location>
        <position position="87"/>
    </location>
    <ligand>
        <name>5-phospho-alpha-D-ribose 1-diphosphate</name>
        <dbReference type="ChEBI" id="CHEBI:58017"/>
    </ligand>
</feature>
<feature type="binding site" evidence="9">
    <location>
        <position position="79"/>
    </location>
    <ligand>
        <name>anthranilate</name>
        <dbReference type="ChEBI" id="CHEBI:16567"/>
        <label>1</label>
    </ligand>
</feature>
<dbReference type="GO" id="GO:0004048">
    <property type="term" value="F:anthranilate phosphoribosyltransferase activity"/>
    <property type="evidence" value="ECO:0007669"/>
    <property type="project" value="UniProtKB-UniRule"/>
</dbReference>
<evidence type="ECO:0000256" key="3">
    <source>
        <dbReference type="ARBA" id="ARBA00022676"/>
    </source>
</evidence>
<comment type="similarity">
    <text evidence="8">In the C-terminal section; belongs to the anthranilate phosphoribosyltransferase family.</text>
</comment>
<dbReference type="Gene3D" id="1.20.970.10">
    <property type="entry name" value="Transferase, Pyrimidine Nucleoside Phosphorylase, Chain C"/>
    <property type="match status" value="1"/>
</dbReference>
<dbReference type="Gene3D" id="3.40.1030.10">
    <property type="entry name" value="Nucleoside phosphorylase/phosphoribosyltransferase catalytic domain"/>
    <property type="match status" value="1"/>
</dbReference>
<comment type="function">
    <text evidence="9">Catalyzes the transfer of the phosphoribosyl group of 5-phosphorylribose-1-pyrophosphate (PRPP) to anthranilate to yield N-(5'-phosphoribosyl)-anthranilate (PRA).</text>
</comment>
<dbReference type="InterPro" id="IPR017459">
    <property type="entry name" value="Glycosyl_Trfase_fam3_N_dom"/>
</dbReference>
<dbReference type="FunFam" id="3.40.1030.10:FF:000002">
    <property type="entry name" value="Anthranilate phosphoribosyltransferase"/>
    <property type="match status" value="1"/>
</dbReference>
<dbReference type="Pfam" id="PF00591">
    <property type="entry name" value="Glycos_transf_3"/>
    <property type="match status" value="1"/>
</dbReference>
<dbReference type="PANTHER" id="PTHR43285:SF2">
    <property type="entry name" value="ANTHRANILATE PHOSPHORIBOSYLTRANSFERASE"/>
    <property type="match status" value="1"/>
</dbReference>
<feature type="binding site" evidence="9">
    <location>
        <begin position="82"/>
        <end position="83"/>
    </location>
    <ligand>
        <name>5-phospho-alpha-D-ribose 1-diphosphate</name>
        <dbReference type="ChEBI" id="CHEBI:58017"/>
    </ligand>
</feature>
<dbReference type="GO" id="GO:0005829">
    <property type="term" value="C:cytosol"/>
    <property type="evidence" value="ECO:0007669"/>
    <property type="project" value="TreeGrafter"/>
</dbReference>
<proteinExistence type="inferred from homology"/>
<evidence type="ECO:0000256" key="9">
    <source>
        <dbReference type="HAMAP-Rule" id="MF_00211"/>
    </source>
</evidence>
<keyword evidence="2 9" id="KW-0028">Amino-acid biosynthesis</keyword>
<feature type="binding site" evidence="9">
    <location>
        <position position="91"/>
    </location>
    <ligand>
        <name>Mg(2+)</name>
        <dbReference type="ChEBI" id="CHEBI:18420"/>
        <label>1</label>
    </ligand>
</feature>
<dbReference type="EC" id="2.4.2.18" evidence="9"/>
<dbReference type="InterPro" id="IPR000312">
    <property type="entry name" value="Glycosyl_Trfase_fam3"/>
</dbReference>
<organism evidence="12 13">
    <name type="scientific">Anaerovibrio slackiae</name>
    <dbReference type="NCBI Taxonomy" id="2652309"/>
    <lineage>
        <taxon>Bacteria</taxon>
        <taxon>Bacillati</taxon>
        <taxon>Bacillota</taxon>
        <taxon>Negativicutes</taxon>
        <taxon>Selenomonadales</taxon>
        <taxon>Selenomonadaceae</taxon>
        <taxon>Anaerovibrio</taxon>
    </lineage>
</organism>
<evidence type="ECO:0000256" key="4">
    <source>
        <dbReference type="ARBA" id="ARBA00022679"/>
    </source>
</evidence>
<dbReference type="EMBL" id="VUNR01000002">
    <property type="protein sequence ID" value="MSU07651.1"/>
    <property type="molecule type" value="Genomic_DNA"/>
</dbReference>
<evidence type="ECO:0000256" key="5">
    <source>
        <dbReference type="ARBA" id="ARBA00022822"/>
    </source>
</evidence>
<evidence type="ECO:0000256" key="6">
    <source>
        <dbReference type="ARBA" id="ARBA00023141"/>
    </source>
</evidence>
<evidence type="ECO:0000259" key="11">
    <source>
        <dbReference type="Pfam" id="PF02885"/>
    </source>
</evidence>
<accession>A0A6I2UEP8</accession>
<reference evidence="12 13" key="1">
    <citation type="submission" date="2019-08" db="EMBL/GenBank/DDBJ databases">
        <title>In-depth cultivation of the pig gut microbiome towards novel bacterial diversity and tailored functional studies.</title>
        <authorList>
            <person name="Wylensek D."/>
            <person name="Hitch T.C.A."/>
            <person name="Clavel T."/>
        </authorList>
    </citation>
    <scope>NUCLEOTIDE SEQUENCE [LARGE SCALE GENOMIC DNA]</scope>
    <source>
        <strain evidence="12 13">WCA-693-APC-5D-A</strain>
    </source>
</reference>
<evidence type="ECO:0000256" key="2">
    <source>
        <dbReference type="ARBA" id="ARBA00022605"/>
    </source>
</evidence>
<feature type="domain" description="Glycosyl transferase family 3" evidence="10">
    <location>
        <begin position="73"/>
        <end position="324"/>
    </location>
</feature>
<protein>
    <recommendedName>
        <fullName evidence="9">Anthranilate phosphoribosyltransferase</fullName>
        <ecNumber evidence="9">2.4.2.18</ecNumber>
    </recommendedName>
</protein>
<dbReference type="SUPFAM" id="SSF52418">
    <property type="entry name" value="Nucleoside phosphorylase/phosphoribosyltransferase catalytic domain"/>
    <property type="match status" value="1"/>
</dbReference>